<proteinExistence type="predicted"/>
<organism evidence="3">
    <name type="scientific">marine sediment metagenome</name>
    <dbReference type="NCBI Taxonomy" id="412755"/>
    <lineage>
        <taxon>unclassified sequences</taxon>
        <taxon>metagenomes</taxon>
        <taxon>ecological metagenomes</taxon>
    </lineage>
</organism>
<keyword evidence="2" id="KW-0812">Transmembrane</keyword>
<dbReference type="Pfam" id="PF07314">
    <property type="entry name" value="Lit"/>
    <property type="match status" value="1"/>
</dbReference>
<feature type="transmembrane region" description="Helical" evidence="2">
    <location>
        <begin position="39"/>
        <end position="61"/>
    </location>
</feature>
<sequence length="161" mass="18181">MRDLFQGLFTVQVLALVLTLSLVVVLLATAPLRVLARALLHGSLFTVVLAGATGAIAYLGFDALWRQFHFLAFTNDLWQLNPARDHLIQMFPEDFWFNITLLIGAFTLLQVLLIGGASALYLYLTRSKEEGEEHPEPWVPLRRPLEPPPRVPPPRPRHLTH</sequence>
<dbReference type="AlphaFoldDB" id="A0A0F9GLQ4"/>
<accession>A0A0F9GLQ4</accession>
<dbReference type="InterPro" id="IPR010178">
    <property type="entry name" value="Lit"/>
</dbReference>
<evidence type="ECO:0008006" key="4">
    <source>
        <dbReference type="Google" id="ProtNLM"/>
    </source>
</evidence>
<feature type="region of interest" description="Disordered" evidence="1">
    <location>
        <begin position="129"/>
        <end position="161"/>
    </location>
</feature>
<keyword evidence="2" id="KW-0472">Membrane</keyword>
<gene>
    <name evidence="3" type="ORF">LCGC14_1894800</name>
</gene>
<protein>
    <recommendedName>
        <fullName evidence="4">DUF1461 domain-containing protein</fullName>
    </recommendedName>
</protein>
<feature type="transmembrane region" description="Helical" evidence="2">
    <location>
        <begin position="6"/>
        <end position="27"/>
    </location>
</feature>
<evidence type="ECO:0000256" key="1">
    <source>
        <dbReference type="SAM" id="MobiDB-lite"/>
    </source>
</evidence>
<comment type="caution">
    <text evidence="3">The sequence shown here is derived from an EMBL/GenBank/DDBJ whole genome shotgun (WGS) entry which is preliminary data.</text>
</comment>
<keyword evidence="2" id="KW-1133">Transmembrane helix</keyword>
<feature type="transmembrane region" description="Helical" evidence="2">
    <location>
        <begin position="95"/>
        <end position="124"/>
    </location>
</feature>
<evidence type="ECO:0000256" key="2">
    <source>
        <dbReference type="SAM" id="Phobius"/>
    </source>
</evidence>
<reference evidence="3" key="1">
    <citation type="journal article" date="2015" name="Nature">
        <title>Complex archaea that bridge the gap between prokaryotes and eukaryotes.</title>
        <authorList>
            <person name="Spang A."/>
            <person name="Saw J.H."/>
            <person name="Jorgensen S.L."/>
            <person name="Zaremba-Niedzwiedzka K."/>
            <person name="Martijn J."/>
            <person name="Lind A.E."/>
            <person name="van Eijk R."/>
            <person name="Schleper C."/>
            <person name="Guy L."/>
            <person name="Ettema T.J."/>
        </authorList>
    </citation>
    <scope>NUCLEOTIDE SEQUENCE</scope>
</reference>
<evidence type="ECO:0000313" key="3">
    <source>
        <dbReference type="EMBL" id="KKL91426.1"/>
    </source>
</evidence>
<dbReference type="EMBL" id="LAZR01019733">
    <property type="protein sequence ID" value="KKL91426.1"/>
    <property type="molecule type" value="Genomic_DNA"/>
</dbReference>
<name>A0A0F9GLQ4_9ZZZZ</name>